<feature type="region of interest" description="Disordered" evidence="1">
    <location>
        <begin position="1"/>
        <end position="27"/>
    </location>
</feature>
<dbReference type="GeneID" id="90038311"/>
<gene>
    <name evidence="2" type="ORF">BZA70DRAFT_279554</name>
</gene>
<dbReference type="Proteomes" id="UP001498771">
    <property type="component" value="Unassembled WGS sequence"/>
</dbReference>
<reference evidence="2 3" key="1">
    <citation type="submission" date="2024-03" db="EMBL/GenBank/DDBJ databases">
        <title>Genome-scale model development and genomic sequencing of the oleaginous clade Lipomyces.</title>
        <authorList>
            <consortium name="Lawrence Berkeley National Laboratory"/>
            <person name="Czajka J.J."/>
            <person name="Han Y."/>
            <person name="Kim J."/>
            <person name="Mondo S.J."/>
            <person name="Hofstad B.A."/>
            <person name="Robles A."/>
            <person name="Haridas S."/>
            <person name="Riley R."/>
            <person name="LaButti K."/>
            <person name="Pangilinan J."/>
            <person name="Andreopoulos W."/>
            <person name="Lipzen A."/>
            <person name="Yan J."/>
            <person name="Wang M."/>
            <person name="Ng V."/>
            <person name="Grigoriev I.V."/>
            <person name="Spatafora J.W."/>
            <person name="Magnuson J.K."/>
            <person name="Baker S.E."/>
            <person name="Pomraning K.R."/>
        </authorList>
    </citation>
    <scope>NUCLEOTIDE SEQUENCE [LARGE SCALE GENOMIC DNA]</scope>
    <source>
        <strain evidence="2 3">Phaff 52-87</strain>
    </source>
</reference>
<organism evidence="2 3">
    <name type="scientific">Myxozyma melibiosi</name>
    <dbReference type="NCBI Taxonomy" id="54550"/>
    <lineage>
        <taxon>Eukaryota</taxon>
        <taxon>Fungi</taxon>
        <taxon>Dikarya</taxon>
        <taxon>Ascomycota</taxon>
        <taxon>Saccharomycotina</taxon>
        <taxon>Lipomycetes</taxon>
        <taxon>Lipomycetales</taxon>
        <taxon>Lipomycetaceae</taxon>
        <taxon>Myxozyma</taxon>
    </lineage>
</organism>
<accession>A0ABR1F469</accession>
<dbReference type="Gene3D" id="3.80.10.10">
    <property type="entry name" value="Ribonuclease Inhibitor"/>
    <property type="match status" value="1"/>
</dbReference>
<dbReference type="InterPro" id="IPR032675">
    <property type="entry name" value="LRR_dom_sf"/>
</dbReference>
<comment type="caution">
    <text evidence="2">The sequence shown here is derived from an EMBL/GenBank/DDBJ whole genome shotgun (WGS) entry which is preliminary data.</text>
</comment>
<sequence length="349" mass="39414">MLQTRQTRGWTDHHHARAGRRPSTDSNLLLLPTSYFVAEGTTSTSPPASTTEDEDGKARRKKLFVSSQQNVKAVAVLSRKSSMRAVTHIPELPPSFFNYFEHITSLRLGCGLRRLPPHIARLKELRSLDLRGNRLKALPYQIKAVNLQQLIVDDVVTADFSELMLTDFVRKIPSDESAESDGKEETGDGQRQQKRTPMSPSLQWLGGPATLKETALRVVLSSIALPELDVPGESGTLLSFVPPHLRPRVLPPDECAFCGRTVIELLDQAEFFHSDETHTTHTRRRPRPAPKRYRIEVVALRKVVLESVFCGRRCLLEMEKRWRDEDLGEQIKVIQRGMRFMGVAHVAMA</sequence>
<feature type="compositionally biased region" description="Low complexity" evidence="1">
    <location>
        <begin position="41"/>
        <end position="50"/>
    </location>
</feature>
<evidence type="ECO:0000313" key="3">
    <source>
        <dbReference type="Proteomes" id="UP001498771"/>
    </source>
</evidence>
<evidence type="ECO:0000256" key="1">
    <source>
        <dbReference type="SAM" id="MobiDB-lite"/>
    </source>
</evidence>
<feature type="compositionally biased region" description="Basic and acidic residues" evidence="1">
    <location>
        <begin position="174"/>
        <end position="188"/>
    </location>
</feature>
<feature type="region of interest" description="Disordered" evidence="1">
    <location>
        <begin position="39"/>
        <end position="60"/>
    </location>
</feature>
<proteinExistence type="predicted"/>
<dbReference type="EMBL" id="JBBJBU010000007">
    <property type="protein sequence ID" value="KAK7204602.1"/>
    <property type="molecule type" value="Genomic_DNA"/>
</dbReference>
<evidence type="ECO:0000313" key="2">
    <source>
        <dbReference type="EMBL" id="KAK7204602.1"/>
    </source>
</evidence>
<dbReference type="RefSeq" id="XP_064767635.1">
    <property type="nucleotide sequence ID" value="XM_064912799.1"/>
</dbReference>
<keyword evidence="3" id="KW-1185">Reference proteome</keyword>
<name>A0ABR1F469_9ASCO</name>
<feature type="region of interest" description="Disordered" evidence="1">
    <location>
        <begin position="174"/>
        <end position="206"/>
    </location>
</feature>
<dbReference type="SUPFAM" id="SSF52058">
    <property type="entry name" value="L domain-like"/>
    <property type="match status" value="1"/>
</dbReference>
<protein>
    <submittedName>
        <fullName evidence="2">Uncharacterized protein</fullName>
    </submittedName>
</protein>